<reference evidence="2 3" key="1">
    <citation type="submission" date="2016-09" db="EMBL/GenBank/DDBJ databases">
        <title>genome sequence of Mycobacterium sp. 739 SCH.</title>
        <authorList>
            <person name="Greninger A.L."/>
            <person name="Qin X."/>
            <person name="Jerome K."/>
            <person name="Vora S."/>
            <person name="Quinn K."/>
        </authorList>
    </citation>
    <scope>NUCLEOTIDE SEQUENCE [LARGE SCALE GENOMIC DNA]</scope>
    <source>
        <strain evidence="2 3">SCH</strain>
    </source>
</reference>
<dbReference type="EMBL" id="MCHX01000022">
    <property type="protein sequence ID" value="OFJ53677.1"/>
    <property type="molecule type" value="Genomic_DNA"/>
</dbReference>
<keyword evidence="2" id="KW-0503">Monooxygenase</keyword>
<dbReference type="Pfam" id="PF03992">
    <property type="entry name" value="ABM"/>
    <property type="match status" value="1"/>
</dbReference>
<name>A0A1E8Q5I2_9MYCO</name>
<dbReference type="SUPFAM" id="SSF54909">
    <property type="entry name" value="Dimeric alpha+beta barrel"/>
    <property type="match status" value="1"/>
</dbReference>
<comment type="caution">
    <text evidence="2">The sequence shown here is derived from an EMBL/GenBank/DDBJ whole genome shotgun (WGS) entry which is preliminary data.</text>
</comment>
<dbReference type="InterPro" id="IPR007138">
    <property type="entry name" value="ABM_dom"/>
</dbReference>
<evidence type="ECO:0000313" key="3">
    <source>
        <dbReference type="Proteomes" id="UP000178953"/>
    </source>
</evidence>
<dbReference type="RefSeq" id="WP_070353223.1">
    <property type="nucleotide sequence ID" value="NZ_CP043474.1"/>
</dbReference>
<protein>
    <submittedName>
        <fullName evidence="2">Antibiotic biosynthesis monooxygenase</fullName>
    </submittedName>
</protein>
<organism evidence="2 3">
    <name type="scientific">Mycolicibacterium grossiae</name>
    <dbReference type="NCBI Taxonomy" id="1552759"/>
    <lineage>
        <taxon>Bacteria</taxon>
        <taxon>Bacillati</taxon>
        <taxon>Actinomycetota</taxon>
        <taxon>Actinomycetes</taxon>
        <taxon>Mycobacteriales</taxon>
        <taxon>Mycobacteriaceae</taxon>
        <taxon>Mycolicibacterium</taxon>
    </lineage>
</organism>
<accession>A0A1E8Q5I2</accession>
<dbReference type="PROSITE" id="PS51725">
    <property type="entry name" value="ABM"/>
    <property type="match status" value="1"/>
</dbReference>
<dbReference type="Proteomes" id="UP000178953">
    <property type="component" value="Unassembled WGS sequence"/>
</dbReference>
<dbReference type="InterPro" id="IPR011008">
    <property type="entry name" value="Dimeric_a/b-barrel"/>
</dbReference>
<dbReference type="OrthoDB" id="287932at2"/>
<evidence type="ECO:0000259" key="1">
    <source>
        <dbReference type="PROSITE" id="PS51725"/>
    </source>
</evidence>
<sequence length="97" mass="10521">MPTHVIVGGHLRVDPVTRADYLAGCLAVVERARSADGCLDFAISADPIDPGRINVYERWESQQAVDAFRGSGPDADQTLAILDADVTEWDASRGRRP</sequence>
<dbReference type="GO" id="GO:0004497">
    <property type="term" value="F:monooxygenase activity"/>
    <property type="evidence" value="ECO:0007669"/>
    <property type="project" value="UniProtKB-KW"/>
</dbReference>
<feature type="domain" description="ABM" evidence="1">
    <location>
        <begin position="5"/>
        <end position="96"/>
    </location>
</feature>
<keyword evidence="2" id="KW-0560">Oxidoreductase</keyword>
<evidence type="ECO:0000313" key="2">
    <source>
        <dbReference type="EMBL" id="OFJ53677.1"/>
    </source>
</evidence>
<proteinExistence type="predicted"/>
<dbReference type="AlphaFoldDB" id="A0A1E8Q5I2"/>
<keyword evidence="3" id="KW-1185">Reference proteome</keyword>
<gene>
    <name evidence="2" type="ORF">BEL07_11460</name>
</gene>
<dbReference type="Gene3D" id="3.30.70.100">
    <property type="match status" value="1"/>
</dbReference>